<dbReference type="Pfam" id="PF13185">
    <property type="entry name" value="GAF_2"/>
    <property type="match status" value="1"/>
</dbReference>
<dbReference type="SUPFAM" id="SSF55781">
    <property type="entry name" value="GAF domain-like"/>
    <property type="match status" value="1"/>
</dbReference>
<dbReference type="InterPro" id="IPR003594">
    <property type="entry name" value="HATPase_dom"/>
</dbReference>
<evidence type="ECO:0000259" key="10">
    <source>
        <dbReference type="PROSITE" id="PS50113"/>
    </source>
</evidence>
<dbReference type="AlphaFoldDB" id="A0A7X6IC24"/>
<dbReference type="Gene3D" id="3.40.50.2300">
    <property type="match status" value="1"/>
</dbReference>
<dbReference type="InterPro" id="IPR029016">
    <property type="entry name" value="GAF-like_dom_sf"/>
</dbReference>
<dbReference type="SUPFAM" id="SSF52172">
    <property type="entry name" value="CheY-like"/>
    <property type="match status" value="1"/>
</dbReference>
<dbReference type="SMART" id="SM00448">
    <property type="entry name" value="REC"/>
    <property type="match status" value="1"/>
</dbReference>
<dbReference type="InterPro" id="IPR000700">
    <property type="entry name" value="PAS-assoc_C"/>
</dbReference>
<proteinExistence type="predicted"/>
<dbReference type="CDD" id="cd16922">
    <property type="entry name" value="HATPase_EvgS-ArcB-TorS-like"/>
    <property type="match status" value="1"/>
</dbReference>
<accession>A0A7X6IC24</accession>
<dbReference type="Pfam" id="PF02518">
    <property type="entry name" value="HATPase_c"/>
    <property type="match status" value="1"/>
</dbReference>
<dbReference type="PROSITE" id="PS50113">
    <property type="entry name" value="PAC"/>
    <property type="match status" value="1"/>
</dbReference>
<feature type="domain" description="Histidine kinase" evidence="7">
    <location>
        <begin position="468"/>
        <end position="688"/>
    </location>
</feature>
<evidence type="ECO:0000256" key="4">
    <source>
        <dbReference type="ARBA" id="ARBA00022679"/>
    </source>
</evidence>
<evidence type="ECO:0000256" key="6">
    <source>
        <dbReference type="PROSITE-ProRule" id="PRU00169"/>
    </source>
</evidence>
<evidence type="ECO:0000256" key="1">
    <source>
        <dbReference type="ARBA" id="ARBA00000085"/>
    </source>
</evidence>
<dbReference type="Gene3D" id="3.30.450.20">
    <property type="entry name" value="PAS domain"/>
    <property type="match status" value="1"/>
</dbReference>
<evidence type="ECO:0000256" key="3">
    <source>
        <dbReference type="ARBA" id="ARBA00022553"/>
    </source>
</evidence>
<dbReference type="FunFam" id="3.30.565.10:FF:000010">
    <property type="entry name" value="Sensor histidine kinase RcsC"/>
    <property type="match status" value="1"/>
</dbReference>
<dbReference type="SUPFAM" id="SSF55874">
    <property type="entry name" value="ATPase domain of HSP90 chaperone/DNA topoisomerase II/histidine kinase"/>
    <property type="match status" value="1"/>
</dbReference>
<dbReference type="NCBIfam" id="TIGR00229">
    <property type="entry name" value="sensory_box"/>
    <property type="match status" value="1"/>
</dbReference>
<dbReference type="GO" id="GO:0009927">
    <property type="term" value="F:histidine phosphotransfer kinase activity"/>
    <property type="evidence" value="ECO:0007669"/>
    <property type="project" value="TreeGrafter"/>
</dbReference>
<dbReference type="Gene3D" id="3.30.565.10">
    <property type="entry name" value="Histidine kinase-like ATPase, C-terminal domain"/>
    <property type="match status" value="1"/>
</dbReference>
<evidence type="ECO:0000256" key="2">
    <source>
        <dbReference type="ARBA" id="ARBA00012438"/>
    </source>
</evidence>
<feature type="domain" description="PAS" evidence="9">
    <location>
        <begin position="322"/>
        <end position="393"/>
    </location>
</feature>
<dbReference type="RefSeq" id="WP_168061705.1">
    <property type="nucleotide sequence ID" value="NZ_VTOW01000003.1"/>
</dbReference>
<dbReference type="EC" id="2.7.13.3" evidence="2"/>
<evidence type="ECO:0000259" key="8">
    <source>
        <dbReference type="PROSITE" id="PS50110"/>
    </source>
</evidence>
<organism evidence="11 12">
    <name type="scientific">Candidatus Manganitrophus noduliformans</name>
    <dbReference type="NCBI Taxonomy" id="2606439"/>
    <lineage>
        <taxon>Bacteria</taxon>
        <taxon>Pseudomonadati</taxon>
        <taxon>Nitrospirota</taxon>
        <taxon>Nitrospiria</taxon>
        <taxon>Candidatus Troglogloeales</taxon>
        <taxon>Candidatus Manganitrophaceae</taxon>
        <taxon>Candidatus Manganitrophus</taxon>
    </lineage>
</organism>
<dbReference type="InterPro" id="IPR036097">
    <property type="entry name" value="HisK_dim/P_sf"/>
</dbReference>
<dbReference type="Pfam" id="PF00072">
    <property type="entry name" value="Response_reg"/>
    <property type="match status" value="1"/>
</dbReference>
<keyword evidence="3 6" id="KW-0597">Phosphoprotein</keyword>
<feature type="domain" description="Response regulatory" evidence="8">
    <location>
        <begin position="8"/>
        <end position="125"/>
    </location>
</feature>
<dbReference type="Pfam" id="PF13426">
    <property type="entry name" value="PAS_9"/>
    <property type="match status" value="1"/>
</dbReference>
<dbReference type="CDD" id="cd00130">
    <property type="entry name" value="PAS"/>
    <property type="match status" value="1"/>
</dbReference>
<dbReference type="SMART" id="SM00387">
    <property type="entry name" value="HATPase_c"/>
    <property type="match status" value="1"/>
</dbReference>
<evidence type="ECO:0000313" key="12">
    <source>
        <dbReference type="Proteomes" id="UP000534783"/>
    </source>
</evidence>
<dbReference type="PROSITE" id="PS50109">
    <property type="entry name" value="HIS_KIN"/>
    <property type="match status" value="1"/>
</dbReference>
<protein>
    <recommendedName>
        <fullName evidence="2">histidine kinase</fullName>
        <ecNumber evidence="2">2.7.13.3</ecNumber>
    </recommendedName>
</protein>
<dbReference type="EMBL" id="VTOW01000003">
    <property type="protein sequence ID" value="NKE72233.1"/>
    <property type="molecule type" value="Genomic_DNA"/>
</dbReference>
<dbReference type="PANTHER" id="PTHR43047:SF72">
    <property type="entry name" value="OSMOSENSING HISTIDINE PROTEIN KINASE SLN1"/>
    <property type="match status" value="1"/>
</dbReference>
<evidence type="ECO:0000256" key="5">
    <source>
        <dbReference type="ARBA" id="ARBA00022777"/>
    </source>
</evidence>
<dbReference type="PROSITE" id="PS50112">
    <property type="entry name" value="PAS"/>
    <property type="match status" value="1"/>
</dbReference>
<dbReference type="SMART" id="SM00065">
    <property type="entry name" value="GAF"/>
    <property type="match status" value="1"/>
</dbReference>
<dbReference type="CDD" id="cd00082">
    <property type="entry name" value="HisKA"/>
    <property type="match status" value="1"/>
</dbReference>
<dbReference type="SMART" id="SM00091">
    <property type="entry name" value="PAS"/>
    <property type="match status" value="1"/>
</dbReference>
<evidence type="ECO:0000259" key="9">
    <source>
        <dbReference type="PROSITE" id="PS50112"/>
    </source>
</evidence>
<dbReference type="Pfam" id="PF00512">
    <property type="entry name" value="HisKA"/>
    <property type="match status" value="1"/>
</dbReference>
<keyword evidence="12" id="KW-1185">Reference proteome</keyword>
<gene>
    <name evidence="11" type="ORF">MNODULE_15900</name>
</gene>
<keyword evidence="5" id="KW-0418">Kinase</keyword>
<dbReference type="PROSITE" id="PS50110">
    <property type="entry name" value="RESPONSE_REGULATORY"/>
    <property type="match status" value="1"/>
</dbReference>
<dbReference type="SMART" id="SM00388">
    <property type="entry name" value="HisKA"/>
    <property type="match status" value="1"/>
</dbReference>
<name>A0A7X6IC24_9BACT</name>
<dbReference type="Proteomes" id="UP000534783">
    <property type="component" value="Unassembled WGS sequence"/>
</dbReference>
<dbReference type="InterPro" id="IPR036890">
    <property type="entry name" value="HATPase_C_sf"/>
</dbReference>
<feature type="domain" description="PAC" evidence="10">
    <location>
        <begin position="400"/>
        <end position="450"/>
    </location>
</feature>
<evidence type="ECO:0000259" key="7">
    <source>
        <dbReference type="PROSITE" id="PS50109"/>
    </source>
</evidence>
<dbReference type="InterPro" id="IPR003018">
    <property type="entry name" value="GAF"/>
</dbReference>
<dbReference type="SUPFAM" id="SSF47384">
    <property type="entry name" value="Homodimeric domain of signal transducing histidine kinase"/>
    <property type="match status" value="1"/>
</dbReference>
<dbReference type="InterPro" id="IPR001789">
    <property type="entry name" value="Sig_transdc_resp-reg_receiver"/>
</dbReference>
<dbReference type="InterPro" id="IPR004358">
    <property type="entry name" value="Sig_transdc_His_kin-like_C"/>
</dbReference>
<comment type="caution">
    <text evidence="11">The sequence shown here is derived from an EMBL/GenBank/DDBJ whole genome shotgun (WGS) entry which is preliminary data.</text>
</comment>
<dbReference type="Gene3D" id="1.10.287.130">
    <property type="match status" value="1"/>
</dbReference>
<dbReference type="InterPro" id="IPR003661">
    <property type="entry name" value="HisK_dim/P_dom"/>
</dbReference>
<evidence type="ECO:0000313" key="11">
    <source>
        <dbReference type="EMBL" id="NKE72233.1"/>
    </source>
</evidence>
<sequence length="699" mass="78348">MNPQEKINILLVDDHPQNLLSLEALLDSPDYHLVKAHSGKEALKHLLKEDFALILLDVRMPDLDGLETAKLIKQREQSKHIPIIFLTALQQDEKQLFEGYSIGAVDYVLKPFNPLILRSKVSVFVDLYKKNRKLLQEQKERLNVEAARRRLSAQYAVTRVLAESTTLNQAAPKIIQAICDSLTWELGVIWLVDKERYRLRYVEIWHKPSEALAAFEEVCRKKTFLVGEGLPGRIWANGEPAWISDVVEDANFPREGIAIDEGLHAAFGFPIRGGTDLLGVIEFFSHQIREPDADVLQLMASIGSSIGQFIERKQAERAVQESEARKTAVLESALDCIITMDHQGRVIEFNPASERTFGFRRDEVIGKEMAELIIPPALREKHREGLTRYLATENGPILGKRIEMTAIRADGTEFPVELAVTRIPLDGPPLFTGYLRDITQRKEAEESLKQRTIEAQEASRLKSQFVSNVSHELRTPINSILGYASLLLDETYGPVGDEQKAPLDGVVRNARDLLALVNDVLDLSKIEAGKVLIHIEALNLPDLLKGIIIGMKPLLDQKPIQIQWKGLDRFPPIESDAGKIKQIFTNLFSNAVKFTSKGSITVTGKNLPERKGIEIAIQDTGIGIKAEEMPKLFNAFHQADAELTRAYGGVGLGLRIVKDLVHLLQGEIRVESSHGEGSTFTVFLPVQLNETKQIRQDKE</sequence>
<feature type="modified residue" description="4-aspartylphosphate" evidence="6">
    <location>
        <position position="57"/>
    </location>
</feature>
<reference evidence="11 12" key="1">
    <citation type="journal article" date="2020" name="Nature">
        <title>Bacterial chemolithoautotrophy via manganese oxidation.</title>
        <authorList>
            <person name="Yu H."/>
            <person name="Leadbetter J.R."/>
        </authorList>
    </citation>
    <scope>NUCLEOTIDE SEQUENCE [LARGE SCALE GENOMIC DNA]</scope>
    <source>
        <strain evidence="11 12">Mn-1</strain>
    </source>
</reference>
<dbReference type="InterPro" id="IPR035965">
    <property type="entry name" value="PAS-like_dom_sf"/>
</dbReference>
<dbReference type="GO" id="GO:0000155">
    <property type="term" value="F:phosphorelay sensor kinase activity"/>
    <property type="evidence" value="ECO:0007669"/>
    <property type="project" value="InterPro"/>
</dbReference>
<dbReference type="Gene3D" id="3.30.450.40">
    <property type="match status" value="1"/>
</dbReference>
<dbReference type="InterPro" id="IPR000014">
    <property type="entry name" value="PAS"/>
</dbReference>
<dbReference type="InterPro" id="IPR011006">
    <property type="entry name" value="CheY-like_superfamily"/>
</dbReference>
<dbReference type="InterPro" id="IPR005467">
    <property type="entry name" value="His_kinase_dom"/>
</dbReference>
<comment type="catalytic activity">
    <reaction evidence="1">
        <text>ATP + protein L-histidine = ADP + protein N-phospho-L-histidine.</text>
        <dbReference type="EC" id="2.7.13.3"/>
    </reaction>
</comment>
<keyword evidence="4" id="KW-0808">Transferase</keyword>
<dbReference type="PANTHER" id="PTHR43047">
    <property type="entry name" value="TWO-COMPONENT HISTIDINE PROTEIN KINASE"/>
    <property type="match status" value="1"/>
</dbReference>
<dbReference type="SUPFAM" id="SSF55785">
    <property type="entry name" value="PYP-like sensor domain (PAS domain)"/>
    <property type="match status" value="1"/>
</dbReference>
<dbReference type="PRINTS" id="PR00344">
    <property type="entry name" value="BCTRLSENSOR"/>
</dbReference>
<dbReference type="GO" id="GO:0005886">
    <property type="term" value="C:plasma membrane"/>
    <property type="evidence" value="ECO:0007669"/>
    <property type="project" value="TreeGrafter"/>
</dbReference>